<keyword evidence="6 9" id="KW-1133">Transmembrane helix</keyword>
<dbReference type="PANTHER" id="PTHR33908:SF3">
    <property type="entry name" value="UNDECAPRENYL PHOSPHATE-ALPHA-4-AMINO-4-DEOXY-L-ARABINOSE ARABINOSYL TRANSFERASE"/>
    <property type="match status" value="1"/>
</dbReference>
<feature type="region of interest" description="Disordered" evidence="8">
    <location>
        <begin position="1"/>
        <end position="21"/>
    </location>
</feature>
<evidence type="ECO:0000256" key="4">
    <source>
        <dbReference type="ARBA" id="ARBA00022679"/>
    </source>
</evidence>
<protein>
    <submittedName>
        <fullName evidence="12">4-amino-4-deoxy-L-arabinose transferase</fullName>
    </submittedName>
</protein>
<evidence type="ECO:0000256" key="8">
    <source>
        <dbReference type="SAM" id="MobiDB-lite"/>
    </source>
</evidence>
<dbReference type="InterPro" id="IPR050297">
    <property type="entry name" value="LipidA_mod_glycosyltrf_83"/>
</dbReference>
<feature type="transmembrane region" description="Helical" evidence="9">
    <location>
        <begin position="428"/>
        <end position="445"/>
    </location>
</feature>
<dbReference type="GO" id="GO:0009103">
    <property type="term" value="P:lipopolysaccharide biosynthetic process"/>
    <property type="evidence" value="ECO:0007669"/>
    <property type="project" value="UniProtKB-ARBA"/>
</dbReference>
<dbReference type="Proteomes" id="UP000186132">
    <property type="component" value="Unassembled WGS sequence"/>
</dbReference>
<evidence type="ECO:0000256" key="2">
    <source>
        <dbReference type="ARBA" id="ARBA00022475"/>
    </source>
</evidence>
<dbReference type="GO" id="GO:0005886">
    <property type="term" value="C:plasma membrane"/>
    <property type="evidence" value="ECO:0007669"/>
    <property type="project" value="UniProtKB-SubCell"/>
</dbReference>
<reference evidence="12 13" key="1">
    <citation type="submission" date="2016-11" db="EMBL/GenBank/DDBJ databases">
        <authorList>
            <person name="Jaros S."/>
            <person name="Januszkiewicz K."/>
            <person name="Wedrychowicz H."/>
        </authorList>
    </citation>
    <scope>NUCLEOTIDE SEQUENCE [LARGE SCALE GENOMIC DNA]</scope>
    <source>
        <strain evidence="12 13">DSM 45627</strain>
    </source>
</reference>
<comment type="subcellular location">
    <subcellularLocation>
        <location evidence="1">Cell membrane</location>
        <topology evidence="1">Multi-pass membrane protein</topology>
    </subcellularLocation>
</comment>
<evidence type="ECO:0000256" key="1">
    <source>
        <dbReference type="ARBA" id="ARBA00004651"/>
    </source>
</evidence>
<evidence type="ECO:0000256" key="7">
    <source>
        <dbReference type="ARBA" id="ARBA00023136"/>
    </source>
</evidence>
<dbReference type="STRING" id="1206085.SAMN05443575_3401"/>
<dbReference type="GO" id="GO:0010041">
    <property type="term" value="P:response to iron(III) ion"/>
    <property type="evidence" value="ECO:0007669"/>
    <property type="project" value="TreeGrafter"/>
</dbReference>
<feature type="compositionally biased region" description="Gly residues" evidence="8">
    <location>
        <begin position="537"/>
        <end position="566"/>
    </location>
</feature>
<feature type="domain" description="Putative mannosyltransferase YkcA/B-like C-terminal" evidence="11">
    <location>
        <begin position="581"/>
        <end position="672"/>
    </location>
</feature>
<organism evidence="12 13">
    <name type="scientific">Jatrophihabitans endophyticus</name>
    <dbReference type="NCBI Taxonomy" id="1206085"/>
    <lineage>
        <taxon>Bacteria</taxon>
        <taxon>Bacillati</taxon>
        <taxon>Actinomycetota</taxon>
        <taxon>Actinomycetes</taxon>
        <taxon>Jatrophihabitantales</taxon>
        <taxon>Jatrophihabitantaceae</taxon>
        <taxon>Jatrophihabitans</taxon>
    </lineage>
</organism>
<dbReference type="Pfam" id="PF13231">
    <property type="entry name" value="PMT_2"/>
    <property type="match status" value="1"/>
</dbReference>
<keyword evidence="5 9" id="KW-0812">Transmembrane</keyword>
<sequence length="690" mass="69983">MTTTLDRPADTTAPVPPRRRLRRPRLTTDRALLAALLLGTALLYLIGLSASGWANQYYAAAAQAGSQSFKAFLFGSLDASNFITVDKPPASLWVMDVSVWLFGANPWAVLVPQALEGVAAVALLYAAVRRVAGPHAGLLAGAALAVTPVATLMFRYDNPDALLVLLMTAAAYATVRAVERAGLRWLALAGALIGLAFLTKMLQGLLVVPGFALAYLVAAPTTLRRRLLHTLAAGGALVVSAGWWVALVELWPAGSRPYIGGSTNNSVLELVFGYNGVGRLTGSNNNGSVGGQGGTGFSSNETGWTRLFGSEMGTQISWLLPLALGAVVVLGWLTWGRPRTDLLRASTIVWGGWLVVTGVVFSFASGIIHPYYSVALAPAIAALAGTGVVALWRVRDRLVGRLALAALLAVSAVWTNTLLGRASWHPELRWIVVITGIVAAALVLVGRRVRGLLVAPFVAVTLLLAPAAYSLQTAATAHSGALPSAGPASTAGGGFGGRGGPGGGQGGGPGGGQGGTRNGIPGGAPGNGTTNGTTNGTRGGFGGQQNGTRPGGFGGQRGGGMGGGAGGMGGLGGATTVSSALTAALRADSADYTWVAATVSDNSASSLELATGGAVMSLGGYNGTDPAITLTQFKALVAAKKVHYFVSLGQGFLGSTSSTSSTAYAIQQWVTSTFTAKTVGGTTVYDLTGS</sequence>
<feature type="transmembrane region" description="Helical" evidence="9">
    <location>
        <begin position="399"/>
        <end position="416"/>
    </location>
</feature>
<keyword evidence="7 9" id="KW-0472">Membrane</keyword>
<dbReference type="OrthoDB" id="5241882at2"/>
<feature type="region of interest" description="Disordered" evidence="8">
    <location>
        <begin position="480"/>
        <end position="566"/>
    </location>
</feature>
<feature type="transmembrane region" description="Helical" evidence="9">
    <location>
        <begin position="316"/>
        <end position="335"/>
    </location>
</feature>
<feature type="transmembrane region" description="Helical" evidence="9">
    <location>
        <begin position="374"/>
        <end position="392"/>
    </location>
</feature>
<evidence type="ECO:0000259" key="10">
    <source>
        <dbReference type="Pfam" id="PF13231"/>
    </source>
</evidence>
<keyword evidence="4 12" id="KW-0808">Transferase</keyword>
<dbReference type="GO" id="GO:0016763">
    <property type="term" value="F:pentosyltransferase activity"/>
    <property type="evidence" value="ECO:0007669"/>
    <property type="project" value="TreeGrafter"/>
</dbReference>
<feature type="transmembrane region" description="Helical" evidence="9">
    <location>
        <begin position="107"/>
        <end position="128"/>
    </location>
</feature>
<dbReference type="InterPro" id="IPR038731">
    <property type="entry name" value="RgtA/B/C-like"/>
</dbReference>
<accession>A0A1M5R095</accession>
<dbReference type="InterPro" id="IPR056785">
    <property type="entry name" value="YkcA/B-like_C"/>
</dbReference>
<proteinExistence type="predicted"/>
<feature type="transmembrane region" description="Helical" evidence="9">
    <location>
        <begin position="183"/>
        <end position="199"/>
    </location>
</feature>
<evidence type="ECO:0000313" key="12">
    <source>
        <dbReference type="EMBL" id="SHH19399.1"/>
    </source>
</evidence>
<dbReference type="RefSeq" id="WP_073391621.1">
    <property type="nucleotide sequence ID" value="NZ_FQVU01000005.1"/>
</dbReference>
<feature type="transmembrane region" description="Helical" evidence="9">
    <location>
        <begin position="31"/>
        <end position="50"/>
    </location>
</feature>
<evidence type="ECO:0000256" key="6">
    <source>
        <dbReference type="ARBA" id="ARBA00022989"/>
    </source>
</evidence>
<keyword evidence="3" id="KW-0328">Glycosyltransferase</keyword>
<feature type="domain" description="Glycosyltransferase RgtA/B/C/D-like" evidence="10">
    <location>
        <begin position="86"/>
        <end position="243"/>
    </location>
</feature>
<evidence type="ECO:0000256" key="3">
    <source>
        <dbReference type="ARBA" id="ARBA00022676"/>
    </source>
</evidence>
<keyword evidence="13" id="KW-1185">Reference proteome</keyword>
<feature type="transmembrane region" description="Helical" evidence="9">
    <location>
        <begin position="452"/>
        <end position="471"/>
    </location>
</feature>
<feature type="transmembrane region" description="Helical" evidence="9">
    <location>
        <begin position="230"/>
        <end position="248"/>
    </location>
</feature>
<feature type="compositionally biased region" description="Low complexity" evidence="8">
    <location>
        <begin position="480"/>
        <end position="490"/>
    </location>
</feature>
<evidence type="ECO:0000313" key="13">
    <source>
        <dbReference type="Proteomes" id="UP000186132"/>
    </source>
</evidence>
<evidence type="ECO:0000256" key="5">
    <source>
        <dbReference type="ARBA" id="ARBA00022692"/>
    </source>
</evidence>
<dbReference type="EMBL" id="FQVU01000005">
    <property type="protein sequence ID" value="SHH19399.1"/>
    <property type="molecule type" value="Genomic_DNA"/>
</dbReference>
<evidence type="ECO:0000259" key="11">
    <source>
        <dbReference type="Pfam" id="PF24878"/>
    </source>
</evidence>
<keyword evidence="2" id="KW-1003">Cell membrane</keyword>
<dbReference type="PANTHER" id="PTHR33908">
    <property type="entry name" value="MANNOSYLTRANSFERASE YKCB-RELATED"/>
    <property type="match status" value="1"/>
</dbReference>
<feature type="transmembrane region" description="Helical" evidence="9">
    <location>
        <begin position="135"/>
        <end position="155"/>
    </location>
</feature>
<name>A0A1M5R095_9ACTN</name>
<feature type="compositionally biased region" description="Gly residues" evidence="8">
    <location>
        <begin position="491"/>
        <end position="526"/>
    </location>
</feature>
<dbReference type="Pfam" id="PF24878">
    <property type="entry name" value="YkcB_C"/>
    <property type="match status" value="1"/>
</dbReference>
<feature type="compositionally biased region" description="Low complexity" evidence="8">
    <location>
        <begin position="527"/>
        <end position="536"/>
    </location>
</feature>
<gene>
    <name evidence="12" type="ORF">SAMN05443575_3401</name>
</gene>
<dbReference type="AlphaFoldDB" id="A0A1M5R095"/>
<evidence type="ECO:0000256" key="9">
    <source>
        <dbReference type="SAM" id="Phobius"/>
    </source>
</evidence>
<feature type="transmembrane region" description="Helical" evidence="9">
    <location>
        <begin position="347"/>
        <end position="368"/>
    </location>
</feature>